<dbReference type="GO" id="GO:0051087">
    <property type="term" value="F:protein-folding chaperone binding"/>
    <property type="evidence" value="ECO:0007669"/>
    <property type="project" value="TreeGrafter"/>
</dbReference>
<name>A0A7J6LDS5_PERCH</name>
<feature type="domain" description="J" evidence="2">
    <location>
        <begin position="4"/>
        <end position="70"/>
    </location>
</feature>
<keyword evidence="1" id="KW-0143">Chaperone</keyword>
<dbReference type="PANTHER" id="PTHR24078">
    <property type="entry name" value="DNAJ HOMOLOG SUBFAMILY C MEMBER"/>
    <property type="match status" value="1"/>
</dbReference>
<evidence type="ECO:0000313" key="3">
    <source>
        <dbReference type="EMBL" id="KAF4657369.1"/>
    </source>
</evidence>
<dbReference type="SUPFAM" id="SSF46565">
    <property type="entry name" value="Chaperone J-domain"/>
    <property type="match status" value="1"/>
</dbReference>
<comment type="caution">
    <text evidence="3">The sequence shown here is derived from an EMBL/GenBank/DDBJ whole genome shotgun (WGS) entry which is preliminary data.</text>
</comment>
<dbReference type="EMBL" id="JAAPAO010000545">
    <property type="protein sequence ID" value="KAF4657369.1"/>
    <property type="molecule type" value="Genomic_DNA"/>
</dbReference>
<evidence type="ECO:0000259" key="2">
    <source>
        <dbReference type="PROSITE" id="PS50076"/>
    </source>
</evidence>
<dbReference type="SUPFAM" id="SSF49493">
    <property type="entry name" value="HSP40/DnaJ peptide-binding domain"/>
    <property type="match status" value="2"/>
</dbReference>
<dbReference type="FunFam" id="2.60.260.20:FF:000015">
    <property type="entry name" value="Heat shock protein 40"/>
    <property type="match status" value="1"/>
</dbReference>
<dbReference type="InterPro" id="IPR051339">
    <property type="entry name" value="DnaJ_subfamily_B"/>
</dbReference>
<evidence type="ECO:0000256" key="1">
    <source>
        <dbReference type="ARBA" id="ARBA00023186"/>
    </source>
</evidence>
<reference evidence="3 4" key="1">
    <citation type="submission" date="2020-04" db="EMBL/GenBank/DDBJ databases">
        <title>Perkinsus chesapeaki whole genome sequence.</title>
        <authorList>
            <person name="Bogema D.R."/>
        </authorList>
    </citation>
    <scope>NUCLEOTIDE SEQUENCE [LARGE SCALE GENOMIC DNA]</scope>
    <source>
        <strain evidence="3">ATCC PRA-425</strain>
    </source>
</reference>
<dbReference type="Pfam" id="PF01556">
    <property type="entry name" value="DnaJ_C"/>
    <property type="match status" value="1"/>
</dbReference>
<dbReference type="PROSITE" id="PS00636">
    <property type="entry name" value="DNAJ_1"/>
    <property type="match status" value="1"/>
</dbReference>
<dbReference type="Gene3D" id="2.60.260.20">
    <property type="entry name" value="Urease metallochaperone UreE, N-terminal domain"/>
    <property type="match status" value="2"/>
</dbReference>
<dbReference type="InterPro" id="IPR001623">
    <property type="entry name" value="DnaJ_domain"/>
</dbReference>
<dbReference type="PANTHER" id="PTHR24078:SF553">
    <property type="entry name" value="DNAJ HOMOLOG SUBFAMILY B MEMBER 5"/>
    <property type="match status" value="1"/>
</dbReference>
<evidence type="ECO:0000313" key="4">
    <source>
        <dbReference type="Proteomes" id="UP000591131"/>
    </source>
</evidence>
<dbReference type="Gene3D" id="1.10.287.110">
    <property type="entry name" value="DnaJ domain"/>
    <property type="match status" value="1"/>
</dbReference>
<gene>
    <name evidence="3" type="ORF">FOL47_008466</name>
</gene>
<dbReference type="InterPro" id="IPR002939">
    <property type="entry name" value="DnaJ_C"/>
</dbReference>
<dbReference type="InterPro" id="IPR008971">
    <property type="entry name" value="HSP40/DnaJ_pept-bd"/>
</dbReference>
<protein>
    <recommendedName>
        <fullName evidence="2">J domain-containing protein</fullName>
    </recommendedName>
</protein>
<sequence length="333" mass="36755">MGKDYYNILGVDRSAGPQEIKKAYRKQALRWHPDKNPNNRETAEHKFRDIGEAFDVLSDSQKKNIYDQFGEEGLKNDGAGCGFGPGMFGGRGGGNGYHYSFSRDPNDIFAQMFGDGGMFMNSGGMDDYGDPFFGGGMHRRNGFGRCSSRRASSPEAKKSRIAEFDLKCSLEELYQGKAKRVKIKRSSCTVQRPSETTLEIEVKPGWKAGTKITFAGEGDELGCSGKCQDVAFVIREKDHPLFERSGSDLIYKARISLKEALTGFEKDIPTLAGHSRRIRINHLVKPGGQEVIEGAGMPISKQPGKFGNLIVVFDVDFPDNLTGAQMEALKNLL</sequence>
<dbReference type="SMART" id="SM00271">
    <property type="entry name" value="DnaJ"/>
    <property type="match status" value="1"/>
</dbReference>
<dbReference type="InterPro" id="IPR036869">
    <property type="entry name" value="J_dom_sf"/>
</dbReference>
<dbReference type="AlphaFoldDB" id="A0A7J6LDS5"/>
<accession>A0A7J6LDS5</accession>
<dbReference type="CDD" id="cd06257">
    <property type="entry name" value="DnaJ"/>
    <property type="match status" value="1"/>
</dbReference>
<dbReference type="GO" id="GO:0005829">
    <property type="term" value="C:cytosol"/>
    <property type="evidence" value="ECO:0007669"/>
    <property type="project" value="TreeGrafter"/>
</dbReference>
<organism evidence="3 4">
    <name type="scientific">Perkinsus chesapeaki</name>
    <name type="common">Clam parasite</name>
    <name type="synonym">Perkinsus andrewsi</name>
    <dbReference type="NCBI Taxonomy" id="330153"/>
    <lineage>
        <taxon>Eukaryota</taxon>
        <taxon>Sar</taxon>
        <taxon>Alveolata</taxon>
        <taxon>Perkinsozoa</taxon>
        <taxon>Perkinsea</taxon>
        <taxon>Perkinsida</taxon>
        <taxon>Perkinsidae</taxon>
        <taxon>Perkinsus</taxon>
    </lineage>
</organism>
<dbReference type="CDD" id="cd10747">
    <property type="entry name" value="DnaJ_C"/>
    <property type="match status" value="1"/>
</dbReference>
<proteinExistence type="predicted"/>
<dbReference type="PRINTS" id="PR00625">
    <property type="entry name" value="JDOMAIN"/>
</dbReference>
<dbReference type="OrthoDB" id="550424at2759"/>
<dbReference type="PROSITE" id="PS50076">
    <property type="entry name" value="DNAJ_2"/>
    <property type="match status" value="1"/>
</dbReference>
<dbReference type="GO" id="GO:0006457">
    <property type="term" value="P:protein folding"/>
    <property type="evidence" value="ECO:0007669"/>
    <property type="project" value="InterPro"/>
</dbReference>
<dbReference type="FunFam" id="2.60.260.20:FF:000013">
    <property type="entry name" value="DnaJ subfamily B member 11"/>
    <property type="match status" value="1"/>
</dbReference>
<dbReference type="Pfam" id="PF00226">
    <property type="entry name" value="DnaJ"/>
    <property type="match status" value="1"/>
</dbReference>
<dbReference type="InterPro" id="IPR018253">
    <property type="entry name" value="DnaJ_domain_CS"/>
</dbReference>
<dbReference type="Proteomes" id="UP000591131">
    <property type="component" value="Unassembled WGS sequence"/>
</dbReference>
<keyword evidence="4" id="KW-1185">Reference proteome</keyword>
<dbReference type="GO" id="GO:0051082">
    <property type="term" value="F:unfolded protein binding"/>
    <property type="evidence" value="ECO:0007669"/>
    <property type="project" value="InterPro"/>
</dbReference>